<dbReference type="Proteomes" id="UP000821837">
    <property type="component" value="Unassembled WGS sequence"/>
</dbReference>
<organism evidence="2 3">
    <name type="scientific">Rhipicephalus sanguineus</name>
    <name type="common">Brown dog tick</name>
    <name type="synonym">Ixodes sanguineus</name>
    <dbReference type="NCBI Taxonomy" id="34632"/>
    <lineage>
        <taxon>Eukaryota</taxon>
        <taxon>Metazoa</taxon>
        <taxon>Ecdysozoa</taxon>
        <taxon>Arthropoda</taxon>
        <taxon>Chelicerata</taxon>
        <taxon>Arachnida</taxon>
        <taxon>Acari</taxon>
        <taxon>Parasitiformes</taxon>
        <taxon>Ixodida</taxon>
        <taxon>Ixodoidea</taxon>
        <taxon>Ixodidae</taxon>
        <taxon>Rhipicephalinae</taxon>
        <taxon>Rhipicephalus</taxon>
        <taxon>Rhipicephalus</taxon>
    </lineage>
</organism>
<protein>
    <submittedName>
        <fullName evidence="2">Uncharacterized protein</fullName>
    </submittedName>
</protein>
<feature type="signal peptide" evidence="1">
    <location>
        <begin position="1"/>
        <end position="30"/>
    </location>
</feature>
<gene>
    <name evidence="2" type="ORF">HPB52_009989</name>
</gene>
<reference evidence="2" key="2">
    <citation type="submission" date="2021-09" db="EMBL/GenBank/DDBJ databases">
        <authorList>
            <person name="Jia N."/>
            <person name="Wang J."/>
            <person name="Shi W."/>
            <person name="Du L."/>
            <person name="Sun Y."/>
            <person name="Zhan W."/>
            <person name="Jiang J."/>
            <person name="Wang Q."/>
            <person name="Zhang B."/>
            <person name="Ji P."/>
            <person name="Sakyi L.B."/>
            <person name="Cui X."/>
            <person name="Yuan T."/>
            <person name="Jiang B."/>
            <person name="Yang W."/>
            <person name="Lam T.T.-Y."/>
            <person name="Chang Q."/>
            <person name="Ding S."/>
            <person name="Wang X."/>
            <person name="Zhu J."/>
            <person name="Ruan X."/>
            <person name="Zhao L."/>
            <person name="Wei J."/>
            <person name="Que T."/>
            <person name="Du C."/>
            <person name="Cheng J."/>
            <person name="Dai P."/>
            <person name="Han X."/>
            <person name="Huang E."/>
            <person name="Gao Y."/>
            <person name="Liu J."/>
            <person name="Shao H."/>
            <person name="Ye R."/>
            <person name="Li L."/>
            <person name="Wei W."/>
            <person name="Wang X."/>
            <person name="Wang C."/>
            <person name="Huo Q."/>
            <person name="Li W."/>
            <person name="Guo W."/>
            <person name="Chen H."/>
            <person name="Chen S."/>
            <person name="Zhou L."/>
            <person name="Zhou L."/>
            <person name="Ni X."/>
            <person name="Tian J."/>
            <person name="Zhou Y."/>
            <person name="Sheng Y."/>
            <person name="Liu T."/>
            <person name="Pan Y."/>
            <person name="Xia L."/>
            <person name="Li J."/>
            <person name="Zhao F."/>
            <person name="Cao W."/>
        </authorList>
    </citation>
    <scope>NUCLEOTIDE SEQUENCE</scope>
    <source>
        <strain evidence="2">Rsan-2018</strain>
        <tissue evidence="2">Larvae</tissue>
    </source>
</reference>
<keyword evidence="3" id="KW-1185">Reference proteome</keyword>
<name>A0A9D4SNE8_RHISA</name>
<evidence type="ECO:0000313" key="2">
    <source>
        <dbReference type="EMBL" id="KAH7935581.1"/>
    </source>
</evidence>
<accession>A0A9D4SNE8</accession>
<proteinExistence type="predicted"/>
<reference evidence="2" key="1">
    <citation type="journal article" date="2020" name="Cell">
        <title>Large-Scale Comparative Analyses of Tick Genomes Elucidate Their Genetic Diversity and Vector Capacities.</title>
        <authorList>
            <consortium name="Tick Genome and Microbiome Consortium (TIGMIC)"/>
            <person name="Jia N."/>
            <person name="Wang J."/>
            <person name="Shi W."/>
            <person name="Du L."/>
            <person name="Sun Y."/>
            <person name="Zhan W."/>
            <person name="Jiang J.F."/>
            <person name="Wang Q."/>
            <person name="Zhang B."/>
            <person name="Ji P."/>
            <person name="Bell-Sakyi L."/>
            <person name="Cui X.M."/>
            <person name="Yuan T.T."/>
            <person name="Jiang B.G."/>
            <person name="Yang W.F."/>
            <person name="Lam T.T."/>
            <person name="Chang Q.C."/>
            <person name="Ding S.J."/>
            <person name="Wang X.J."/>
            <person name="Zhu J.G."/>
            <person name="Ruan X.D."/>
            <person name="Zhao L."/>
            <person name="Wei J.T."/>
            <person name="Ye R.Z."/>
            <person name="Que T.C."/>
            <person name="Du C.H."/>
            <person name="Zhou Y.H."/>
            <person name="Cheng J.X."/>
            <person name="Dai P.F."/>
            <person name="Guo W.B."/>
            <person name="Han X.H."/>
            <person name="Huang E.J."/>
            <person name="Li L.F."/>
            <person name="Wei W."/>
            <person name="Gao Y.C."/>
            <person name="Liu J.Z."/>
            <person name="Shao H.Z."/>
            <person name="Wang X."/>
            <person name="Wang C.C."/>
            <person name="Yang T.C."/>
            <person name="Huo Q.B."/>
            <person name="Li W."/>
            <person name="Chen H.Y."/>
            <person name="Chen S.E."/>
            <person name="Zhou L.G."/>
            <person name="Ni X.B."/>
            <person name="Tian J.H."/>
            <person name="Sheng Y."/>
            <person name="Liu T."/>
            <person name="Pan Y.S."/>
            <person name="Xia L.Y."/>
            <person name="Li J."/>
            <person name="Zhao F."/>
            <person name="Cao W.C."/>
        </authorList>
    </citation>
    <scope>NUCLEOTIDE SEQUENCE</scope>
    <source>
        <strain evidence="2">Rsan-2018</strain>
    </source>
</reference>
<evidence type="ECO:0000256" key="1">
    <source>
        <dbReference type="SAM" id="SignalP"/>
    </source>
</evidence>
<sequence length="181" mass="20014">MALRARVTFVRLAFGHALCKAFCLCTQCRAYPSSWGPKRLRTQQWVRNGTGLWPLERISPTDIRNLERLDRATLRTITGLPKHTKVSAHESAGGLLPLQDAIREAHTPHHMRMENTAQGPSEDVAPAAIQSILRRHEKADRLIEIIWTPGHTGVPGGNAADTPLLLLKVGRPIFLCPDPSG</sequence>
<evidence type="ECO:0000313" key="3">
    <source>
        <dbReference type="Proteomes" id="UP000821837"/>
    </source>
</evidence>
<dbReference type="EMBL" id="JABSTV010001255">
    <property type="protein sequence ID" value="KAH7935581.1"/>
    <property type="molecule type" value="Genomic_DNA"/>
</dbReference>
<dbReference type="AlphaFoldDB" id="A0A9D4SNE8"/>
<comment type="caution">
    <text evidence="2">The sequence shown here is derived from an EMBL/GenBank/DDBJ whole genome shotgun (WGS) entry which is preliminary data.</text>
</comment>
<feature type="chain" id="PRO_5038920589" evidence="1">
    <location>
        <begin position="31"/>
        <end position="181"/>
    </location>
</feature>
<keyword evidence="1" id="KW-0732">Signal</keyword>